<name>A0A1I6IEP5_9RHOB</name>
<accession>A0A1I6IEP5</accession>
<evidence type="ECO:0000313" key="7">
    <source>
        <dbReference type="Proteomes" id="UP000199658"/>
    </source>
</evidence>
<evidence type="ECO:0000259" key="5">
    <source>
        <dbReference type="Pfam" id="PF22178"/>
    </source>
</evidence>
<dbReference type="GO" id="GO:0005576">
    <property type="term" value="C:extracellular region"/>
    <property type="evidence" value="ECO:0007669"/>
    <property type="project" value="UniProtKB-SubCell"/>
</dbReference>
<feature type="domain" description="Gp5/Type VI secretion system Vgr protein OB-fold" evidence="4">
    <location>
        <begin position="393"/>
        <end position="456"/>
    </location>
</feature>
<dbReference type="SUPFAM" id="SSF69279">
    <property type="entry name" value="Phage tail proteins"/>
    <property type="match status" value="2"/>
</dbReference>
<dbReference type="Gene3D" id="2.40.50.230">
    <property type="entry name" value="Gp5 N-terminal domain"/>
    <property type="match status" value="1"/>
</dbReference>
<dbReference type="OrthoDB" id="9762420at2"/>
<reference evidence="7" key="1">
    <citation type="submission" date="2016-10" db="EMBL/GenBank/DDBJ databases">
        <authorList>
            <person name="Varghese N."/>
            <person name="Submissions S."/>
        </authorList>
    </citation>
    <scope>NUCLEOTIDE SEQUENCE [LARGE SCALE GENOMIC DNA]</scope>
    <source>
        <strain evidence="7">DSM 26921</strain>
    </source>
</reference>
<gene>
    <name evidence="6" type="ORF">SAMN04488002_3766</name>
</gene>
<feature type="domain" description="Gp5/Type VI secretion system Vgr C-terminal trimerisation" evidence="5">
    <location>
        <begin position="473"/>
        <end position="581"/>
    </location>
</feature>
<dbReference type="PANTHER" id="PTHR32305:SF15">
    <property type="entry name" value="PROTEIN RHSA-RELATED"/>
    <property type="match status" value="1"/>
</dbReference>
<dbReference type="Pfam" id="PF22178">
    <property type="entry name" value="Gp5_trimer_C"/>
    <property type="match status" value="1"/>
</dbReference>
<evidence type="ECO:0000313" key="6">
    <source>
        <dbReference type="EMBL" id="SFR65257.1"/>
    </source>
</evidence>
<dbReference type="STRING" id="670154.SAMN04488002_3766"/>
<dbReference type="Proteomes" id="UP000199658">
    <property type="component" value="Unassembled WGS sequence"/>
</dbReference>
<dbReference type="Gene3D" id="4.10.220.110">
    <property type="match status" value="1"/>
</dbReference>
<dbReference type="InterPro" id="IPR050708">
    <property type="entry name" value="T6SS_VgrG/RHS"/>
</dbReference>
<dbReference type="Pfam" id="PF05954">
    <property type="entry name" value="Phage_GPD"/>
    <property type="match status" value="1"/>
</dbReference>
<dbReference type="SUPFAM" id="SSF69255">
    <property type="entry name" value="gp5 N-terminal domain-like"/>
    <property type="match status" value="1"/>
</dbReference>
<keyword evidence="3" id="KW-0964">Secreted</keyword>
<evidence type="ECO:0000256" key="3">
    <source>
        <dbReference type="ARBA" id="ARBA00022525"/>
    </source>
</evidence>
<dbReference type="InterPro" id="IPR054030">
    <property type="entry name" value="Gp5_Vgr_C"/>
</dbReference>
<dbReference type="AlphaFoldDB" id="A0A1I6IEP5"/>
<dbReference type="RefSeq" id="WP_090220718.1">
    <property type="nucleotide sequence ID" value="NZ_FOYO01000003.1"/>
</dbReference>
<evidence type="ECO:0000256" key="2">
    <source>
        <dbReference type="ARBA" id="ARBA00005558"/>
    </source>
</evidence>
<dbReference type="EMBL" id="FOYO01000003">
    <property type="protein sequence ID" value="SFR65257.1"/>
    <property type="molecule type" value="Genomic_DNA"/>
</dbReference>
<proteinExistence type="inferred from homology"/>
<keyword evidence="7" id="KW-1185">Reference proteome</keyword>
<dbReference type="InterPro" id="IPR017847">
    <property type="entry name" value="T6SS_RhsGE_Vgr_subset"/>
</dbReference>
<comment type="subcellular location">
    <subcellularLocation>
        <location evidence="1">Secreted</location>
    </subcellularLocation>
</comment>
<dbReference type="SUPFAM" id="SSF69349">
    <property type="entry name" value="Phage fibre proteins"/>
    <property type="match status" value="1"/>
</dbReference>
<evidence type="ECO:0000256" key="1">
    <source>
        <dbReference type="ARBA" id="ARBA00004613"/>
    </source>
</evidence>
<evidence type="ECO:0000259" key="4">
    <source>
        <dbReference type="Pfam" id="PF04717"/>
    </source>
</evidence>
<sequence>MNKPFSQDNKVGKLHTTLGKDHLVLLRFDGHSSIDDLFEFNVEALSHEPNIDFNDLIGTHATVELDSMTGDKSFFDGVVTEAEWTGVQENGNTYNLVLRPWFWLASRRRNQRIFHNMTVVDIVSEVLGEYSGHGDTAFEVNLVRSYPELEYTVQYRESDFTFVTRQLERFGIHYFFVHEEGSHKLVLNDDMDNFPEIEQGVVPFYPILGQHRPPEEHFWHWQPRRLLTTGAITLTDYNFKTPVSQMLTEQVGDAQYENGKIESFDYPGDYLDKQRGDGVAKLRTLQERSNDHFHSVVGDVVSLNAGCRVTVGGQQVPGILDEEFLCARVDYSFRSQSYGSGSNGDDGFAYTASYIMTPVTEPFEPERVTPRPIVHGPQTAVVVGPEGEEIHCDEYGRIKVKFHWDRDAAHSMWCRVSQNWAGKGWGGMIIPRIGMEVVVEFLEGDPDQPLVTGCVYNGKNGVPYALPANKTKSVFKTDTHKGGGFNELTFEDQKEEEKIYMHGQKDQEIHIENNREKRVDNDQFETVGRDKSISVGQDHTESVGRDARHTVGQDVNYTVGRDQIENYGKDHVHNVGNIHKQAIYADHLISVGRNVEQEVSGKMTVNVVESITTNTGKHTLMAYDKFTIKGPGCSITLGGGTIELKAAKINLKGNVSMGGAGSAQVPTLSGAANKALPLVEECPKEDS</sequence>
<dbReference type="NCBIfam" id="TIGR01646">
    <property type="entry name" value="vgr_GE"/>
    <property type="match status" value="1"/>
</dbReference>
<dbReference type="InterPro" id="IPR006531">
    <property type="entry name" value="Gp5/Vgr_OB"/>
</dbReference>
<comment type="similarity">
    <text evidence="2">Belongs to the VgrG protein family.</text>
</comment>
<dbReference type="Pfam" id="PF04717">
    <property type="entry name" value="Phage_base_V"/>
    <property type="match status" value="1"/>
</dbReference>
<dbReference type="InterPro" id="IPR006533">
    <property type="entry name" value="T6SS_Vgr_RhsGE"/>
</dbReference>
<dbReference type="InterPro" id="IPR037026">
    <property type="entry name" value="Vgr_OB-fold_dom_sf"/>
</dbReference>
<dbReference type="Gene3D" id="3.55.50.10">
    <property type="entry name" value="Baseplate protein-like domains"/>
    <property type="match status" value="1"/>
</dbReference>
<organism evidence="6 7">
    <name type="scientific">Litoreibacter janthinus</name>
    <dbReference type="NCBI Taxonomy" id="670154"/>
    <lineage>
        <taxon>Bacteria</taxon>
        <taxon>Pseudomonadati</taxon>
        <taxon>Pseudomonadota</taxon>
        <taxon>Alphaproteobacteria</taxon>
        <taxon>Rhodobacterales</taxon>
        <taxon>Roseobacteraceae</taxon>
        <taxon>Litoreibacter</taxon>
    </lineage>
</organism>
<dbReference type="Gene3D" id="2.30.110.50">
    <property type="match status" value="1"/>
</dbReference>
<protein>
    <submittedName>
        <fullName evidence="6">Type VI secretion system secreted protein VgrG</fullName>
    </submittedName>
</protein>
<dbReference type="PANTHER" id="PTHR32305">
    <property type="match status" value="1"/>
</dbReference>
<dbReference type="NCBIfam" id="TIGR03361">
    <property type="entry name" value="VI_Rhs_Vgr"/>
    <property type="match status" value="1"/>
</dbReference>